<evidence type="ECO:0000313" key="1">
    <source>
        <dbReference type="EMBL" id="GLW89613.1"/>
    </source>
</evidence>
<protein>
    <submittedName>
        <fullName evidence="1">Uncharacterized protein</fullName>
    </submittedName>
</protein>
<dbReference type="EMBL" id="BSSD01000001">
    <property type="protein sequence ID" value="GLW89613.1"/>
    <property type="molecule type" value="Genomic_DNA"/>
</dbReference>
<keyword evidence="2" id="KW-1185">Reference proteome</keyword>
<dbReference type="AlphaFoldDB" id="A0A9W6V855"/>
<organism evidence="1 2">
    <name type="scientific">Actinokineospora globicatena</name>
    <dbReference type="NCBI Taxonomy" id="103729"/>
    <lineage>
        <taxon>Bacteria</taxon>
        <taxon>Bacillati</taxon>
        <taxon>Actinomycetota</taxon>
        <taxon>Actinomycetes</taxon>
        <taxon>Pseudonocardiales</taxon>
        <taxon>Pseudonocardiaceae</taxon>
        <taxon>Actinokineospora</taxon>
    </lineage>
</organism>
<reference evidence="1" key="1">
    <citation type="submission" date="2023-02" db="EMBL/GenBank/DDBJ databases">
        <title>Actinokineospora globicatena NBRC 15670.</title>
        <authorList>
            <person name="Ichikawa N."/>
            <person name="Sato H."/>
            <person name="Tonouchi N."/>
        </authorList>
    </citation>
    <scope>NUCLEOTIDE SEQUENCE</scope>
    <source>
        <strain evidence="1">NBRC 15670</strain>
    </source>
</reference>
<dbReference type="Proteomes" id="UP001165042">
    <property type="component" value="Unassembled WGS sequence"/>
</dbReference>
<evidence type="ECO:0000313" key="2">
    <source>
        <dbReference type="Proteomes" id="UP001165042"/>
    </source>
</evidence>
<proteinExistence type="predicted"/>
<name>A0A9W6V855_9PSEU</name>
<sequence>MARTGADGDRGPGVLDETGDDVLGVRGGALEALAGAELLVAALGADLPRSLPDCPRLDAFDRSVPRTDWAVSLTF</sequence>
<accession>A0A9W6V855</accession>
<gene>
    <name evidence="1" type="ORF">Aglo03_04290</name>
</gene>
<dbReference type="RefSeq" id="WP_285606996.1">
    <property type="nucleotide sequence ID" value="NZ_BSSD01000001.1"/>
</dbReference>
<comment type="caution">
    <text evidence="1">The sequence shown here is derived from an EMBL/GenBank/DDBJ whole genome shotgun (WGS) entry which is preliminary data.</text>
</comment>